<sequence>MSAKVNLSEYIHPEMDLIFVALNAPVNSNNNGHWFTNNLSFWNLLYRVGIIKTPIANKLEGDELVFGGTSINHKNWRIGVTDLIRTIVETDSTKVETQPEDVRRILGILKNNKVDRLCLMHSKVGEAFRKYSGITFNQNRYGKIGTYGNTAIYEVPFHNATLPNKDSYYSKLIGVEAEKVQKTLATQFQRSPEKKKVPINKSEKTFVIPKPGNSITKKDIEKGQLRITVDFKDYFPNQSRVVNIKYLGKNYSINYIHKEGRSSILKVGKNFFDKMRVRPETQLKVSMQDGKYNFQPCL</sequence>
<accession>A0ABU3D0U1</accession>
<dbReference type="RefSeq" id="WP_311501566.1">
    <property type="nucleotide sequence ID" value="NZ_JAVRHK010000001.1"/>
</dbReference>
<proteinExistence type="predicted"/>
<protein>
    <recommendedName>
        <fullName evidence="3">Uracil-DNA glycosylase-like domain-containing protein</fullName>
    </recommendedName>
</protein>
<organism evidence="1 2">
    <name type="scientific">Autumnicola musiva</name>
    <dbReference type="NCBI Taxonomy" id="3075589"/>
    <lineage>
        <taxon>Bacteria</taxon>
        <taxon>Pseudomonadati</taxon>
        <taxon>Bacteroidota</taxon>
        <taxon>Flavobacteriia</taxon>
        <taxon>Flavobacteriales</taxon>
        <taxon>Flavobacteriaceae</taxon>
        <taxon>Autumnicola</taxon>
    </lineage>
</organism>
<dbReference type="Gene3D" id="3.40.470.10">
    <property type="entry name" value="Uracil-DNA glycosylase-like domain"/>
    <property type="match status" value="1"/>
</dbReference>
<evidence type="ECO:0000313" key="1">
    <source>
        <dbReference type="EMBL" id="MDT0675122.1"/>
    </source>
</evidence>
<comment type="caution">
    <text evidence="1">The sequence shown here is derived from an EMBL/GenBank/DDBJ whole genome shotgun (WGS) entry which is preliminary data.</text>
</comment>
<reference evidence="1 2" key="1">
    <citation type="submission" date="2023-09" db="EMBL/GenBank/DDBJ databases">
        <authorList>
            <person name="Rey-Velasco X."/>
        </authorList>
    </citation>
    <scope>NUCLEOTIDE SEQUENCE [LARGE SCALE GENOMIC DNA]</scope>
    <source>
        <strain evidence="1 2">F117</strain>
    </source>
</reference>
<dbReference type="InterPro" id="IPR036895">
    <property type="entry name" value="Uracil-DNA_glycosylase-like_sf"/>
</dbReference>
<name>A0ABU3D0U1_9FLAO</name>
<dbReference type="EMBL" id="JAVRHK010000001">
    <property type="protein sequence ID" value="MDT0675122.1"/>
    <property type="molecule type" value="Genomic_DNA"/>
</dbReference>
<evidence type="ECO:0000313" key="2">
    <source>
        <dbReference type="Proteomes" id="UP001262582"/>
    </source>
</evidence>
<evidence type="ECO:0008006" key="3">
    <source>
        <dbReference type="Google" id="ProtNLM"/>
    </source>
</evidence>
<keyword evidence="2" id="KW-1185">Reference proteome</keyword>
<gene>
    <name evidence="1" type="ORF">RM539_00810</name>
</gene>
<dbReference type="Proteomes" id="UP001262582">
    <property type="component" value="Unassembled WGS sequence"/>
</dbReference>